<keyword evidence="3" id="KW-1185">Reference proteome</keyword>
<comment type="caution">
    <text evidence="2">The sequence shown here is derived from an EMBL/GenBank/DDBJ whole genome shotgun (WGS) entry which is preliminary data.</text>
</comment>
<dbReference type="SUPFAM" id="SSF51658">
    <property type="entry name" value="Xylose isomerase-like"/>
    <property type="match status" value="1"/>
</dbReference>
<dbReference type="AlphaFoldDB" id="M0MQW5"/>
<keyword evidence="2" id="KW-0413">Isomerase</keyword>
<dbReference type="PATRIC" id="fig|931277.6.peg.806"/>
<dbReference type="OrthoDB" id="219320at2157"/>
<feature type="domain" description="Xylose isomerase-like TIM barrel" evidence="1">
    <location>
        <begin position="32"/>
        <end position="206"/>
    </location>
</feature>
<reference evidence="2 3" key="1">
    <citation type="journal article" date="2014" name="PLoS Genet.">
        <title>Phylogenetically driven sequencing of extremely halophilic archaea reveals strategies for static and dynamic osmo-response.</title>
        <authorList>
            <person name="Becker E.A."/>
            <person name="Seitzer P.M."/>
            <person name="Tritt A."/>
            <person name="Larsen D."/>
            <person name="Krusor M."/>
            <person name="Yao A.I."/>
            <person name="Wu D."/>
            <person name="Madern D."/>
            <person name="Eisen J.A."/>
            <person name="Darling A.E."/>
            <person name="Facciotti M.T."/>
        </authorList>
    </citation>
    <scope>NUCLEOTIDE SEQUENCE [LARGE SCALE GENOMIC DNA]</scope>
    <source>
        <strain evidence="2 3">DSM 1307</strain>
    </source>
</reference>
<dbReference type="InterPro" id="IPR013022">
    <property type="entry name" value="Xyl_isomerase-like_TIM-brl"/>
</dbReference>
<sequence>MLVAGKCPPESGALAAAADRGFEAVELYLERHHLESVEETIDTVASSDVRVVSVHTPHVPLAEREYLDRTDRLAAACDAYVVFHSRYVNHVDTADVEELALRSPYGYENKTGVSARHLRHMVLRPGHDLVLDVAHLFMAEREYRQELESLLVEYGDRIEVVHLCDSTPVQDGLAFGAGEIDMAATARLLDRRFEGIVVLEVMPDHQRAALEAFAAAQSNELSRMVAVGD</sequence>
<dbReference type="GO" id="GO:0016853">
    <property type="term" value="F:isomerase activity"/>
    <property type="evidence" value="ECO:0007669"/>
    <property type="project" value="UniProtKB-KW"/>
</dbReference>
<gene>
    <name evidence="2" type="ORF">C448_04165</name>
</gene>
<dbReference type="InterPro" id="IPR036237">
    <property type="entry name" value="Xyl_isomerase-like_sf"/>
</dbReference>
<organism evidence="2 3">
    <name type="scientific">Halococcus morrhuae DSM 1307</name>
    <dbReference type="NCBI Taxonomy" id="931277"/>
    <lineage>
        <taxon>Archaea</taxon>
        <taxon>Methanobacteriati</taxon>
        <taxon>Methanobacteriota</taxon>
        <taxon>Stenosarchaea group</taxon>
        <taxon>Halobacteria</taxon>
        <taxon>Halobacteriales</taxon>
        <taxon>Halococcaceae</taxon>
        <taxon>Halococcus</taxon>
    </lineage>
</organism>
<evidence type="ECO:0000313" key="3">
    <source>
        <dbReference type="Proteomes" id="UP000011568"/>
    </source>
</evidence>
<dbReference type="RefSeq" id="WP_004052054.1">
    <property type="nucleotide sequence ID" value="NZ_AOMC01000063.1"/>
</dbReference>
<protein>
    <submittedName>
        <fullName evidence="2">Xylose isomerase domain protein TIM barrel</fullName>
    </submittedName>
</protein>
<dbReference type="STRING" id="931277.C448_04165"/>
<dbReference type="Gene3D" id="3.20.20.150">
    <property type="entry name" value="Divalent-metal-dependent TIM barrel enzymes"/>
    <property type="match status" value="2"/>
</dbReference>
<dbReference type="eggNOG" id="arCOG01895">
    <property type="taxonomic scope" value="Archaea"/>
</dbReference>
<proteinExistence type="predicted"/>
<dbReference type="Pfam" id="PF01261">
    <property type="entry name" value="AP_endonuc_2"/>
    <property type="match status" value="1"/>
</dbReference>
<dbReference type="EMBL" id="AOMC01000063">
    <property type="protein sequence ID" value="EMA48112.1"/>
    <property type="molecule type" value="Genomic_DNA"/>
</dbReference>
<evidence type="ECO:0000313" key="2">
    <source>
        <dbReference type="EMBL" id="EMA48112.1"/>
    </source>
</evidence>
<name>M0MQW5_HALMO</name>
<dbReference type="Proteomes" id="UP000011568">
    <property type="component" value="Unassembled WGS sequence"/>
</dbReference>
<evidence type="ECO:0000259" key="1">
    <source>
        <dbReference type="Pfam" id="PF01261"/>
    </source>
</evidence>
<accession>M0MQW5</accession>